<dbReference type="GO" id="GO:0033962">
    <property type="term" value="P:P-body assembly"/>
    <property type="evidence" value="ECO:0000318"/>
    <property type="project" value="GO_Central"/>
</dbReference>
<evidence type="ECO:0000256" key="5">
    <source>
        <dbReference type="ARBA" id="ARBA00022664"/>
    </source>
</evidence>
<evidence type="ECO:0000256" key="4">
    <source>
        <dbReference type="ARBA" id="ARBA00022491"/>
    </source>
</evidence>
<dbReference type="GO" id="GO:0000932">
    <property type="term" value="C:P-body"/>
    <property type="evidence" value="ECO:0000318"/>
    <property type="project" value="GO_Central"/>
</dbReference>
<dbReference type="PROSITE" id="PS52002">
    <property type="entry name" value="SM"/>
    <property type="match status" value="1"/>
</dbReference>
<evidence type="ECO:0000313" key="15">
    <source>
        <dbReference type="Proteomes" id="UP000036987"/>
    </source>
</evidence>
<dbReference type="InterPro" id="IPR025768">
    <property type="entry name" value="TFG_box"/>
</dbReference>
<name>A0A0K9PVJ3_ZOSMR</name>
<dbReference type="STRING" id="29655.A0A0K9PVJ3"/>
<dbReference type="InterPro" id="IPR047575">
    <property type="entry name" value="Sm"/>
</dbReference>
<gene>
    <name evidence="14" type="ORF">ZOSMA_155G00510</name>
</gene>
<evidence type="ECO:0000259" key="10">
    <source>
        <dbReference type="PROSITE" id="PS51512"/>
    </source>
</evidence>
<feature type="region of interest" description="Disordered" evidence="9">
    <location>
        <begin position="108"/>
        <end position="157"/>
    </location>
</feature>
<dbReference type="GO" id="GO:0034063">
    <property type="term" value="P:stress granule assembly"/>
    <property type="evidence" value="ECO:0000318"/>
    <property type="project" value="GO_Central"/>
</dbReference>
<evidence type="ECO:0000313" key="14">
    <source>
        <dbReference type="EMBL" id="KMZ73053.1"/>
    </source>
</evidence>
<evidence type="ECO:0000256" key="9">
    <source>
        <dbReference type="SAM" id="MobiDB-lite"/>
    </source>
</evidence>
<dbReference type="InterPro" id="IPR019050">
    <property type="entry name" value="FDF_dom"/>
</dbReference>
<organism evidence="14 15">
    <name type="scientific">Zostera marina</name>
    <name type="common">Eelgrass</name>
    <dbReference type="NCBI Taxonomy" id="29655"/>
    <lineage>
        <taxon>Eukaryota</taxon>
        <taxon>Viridiplantae</taxon>
        <taxon>Streptophyta</taxon>
        <taxon>Embryophyta</taxon>
        <taxon>Tracheophyta</taxon>
        <taxon>Spermatophyta</taxon>
        <taxon>Magnoliopsida</taxon>
        <taxon>Liliopsida</taxon>
        <taxon>Zosteraceae</taxon>
        <taxon>Zostera</taxon>
    </lineage>
</organism>
<dbReference type="Pfam" id="PF12701">
    <property type="entry name" value="LSM14"/>
    <property type="match status" value="1"/>
</dbReference>
<dbReference type="SUPFAM" id="SSF50182">
    <property type="entry name" value="Sm-like ribonucleoproteins"/>
    <property type="match status" value="1"/>
</dbReference>
<feature type="short sequence motif" description="TFG box" evidence="8">
    <location>
        <begin position="574"/>
        <end position="594"/>
    </location>
</feature>
<dbReference type="EMBL" id="LFYR01000607">
    <property type="protein sequence ID" value="KMZ73053.1"/>
    <property type="molecule type" value="Genomic_DNA"/>
</dbReference>
<feature type="short sequence motif" description="FFD box" evidence="7">
    <location>
        <begin position="554"/>
        <end position="569"/>
    </location>
</feature>
<feature type="domain" description="Sm" evidence="13">
    <location>
        <begin position="11"/>
        <end position="94"/>
    </location>
</feature>
<feature type="domain" description="TFG box profile" evidence="12">
    <location>
        <begin position="574"/>
        <end position="594"/>
    </location>
</feature>
<sequence length="636" mass="67219">MAARGAESSRSGSMTADSYLGSLISLTSKSEIRYEGILNNINTEESSIGLRNVRSFGTEGRKKDGPQIPPSDKVYEFILFRGSDIKDLQVKSSPSIQPASHIHNDPAIIQSKSNYPPPSTSASLPAVTAEPVGDMSSHAGQSQVEYPRPPLQGGLPLYQPGGSLASWGSSPPTANGSGLGMPMYWQGFYPPSGGMPGGLPGGMPGGLPGGMPGGLPGGMPGGLPGGISHLQPPPLLRPPPGLSMPYSMQQPFQYPGINASLPSVPQNISGSNTSLPFGSLNFQGSSESLPVSSTLSEIPPYLPPISGSLSLSSVSSASTMAPIVQANTLISNMPQNKNAVPTLPLATSVSKLDSVSINSKTRILPGSHLVYQAISQPAPSTIGLPNSSHVETSMPSLVNSGKLLQSQSSTFASTQSLQLSENIMVKDKMPNVQSAKTEPLKSSADEANQPILPLPTPLVRKPNGTAAHKNHIYRGRGRGRGNGNGYVRPVTKFEEDFDFIAMNEKFKKDQVWGDLGKSKGLSSDREGDVNENFNAGSDGVKDEDDACSKIETKPVYVKDDFFDTLSCNSLGTGNERTKYSEQMKLDTETFGEFPRHHPNRGGRGYRGGRTRGFYYGRGGGGGYGYPGRGRASNSFN</sequence>
<proteinExistence type="inferred from homology"/>
<comment type="subcellular location">
    <subcellularLocation>
        <location evidence="1">Cytoplasm</location>
        <location evidence="1">P-body</location>
    </subcellularLocation>
</comment>
<dbReference type="GO" id="GO:0006397">
    <property type="term" value="P:mRNA processing"/>
    <property type="evidence" value="ECO:0007669"/>
    <property type="project" value="UniProtKB-KW"/>
</dbReference>
<dbReference type="InterPro" id="IPR025761">
    <property type="entry name" value="FFD_box"/>
</dbReference>
<dbReference type="SMART" id="SM01271">
    <property type="entry name" value="LSM14"/>
    <property type="match status" value="1"/>
</dbReference>
<comment type="caution">
    <text evidence="14">The sequence shown here is derived from an EMBL/GenBank/DDBJ whole genome shotgun (WGS) entry which is preliminary data.</text>
</comment>
<evidence type="ECO:0000259" key="13">
    <source>
        <dbReference type="PROSITE" id="PS52002"/>
    </source>
</evidence>
<dbReference type="PANTHER" id="PTHR13586">
    <property type="entry name" value="SCD6 PROTEIN-RELATED"/>
    <property type="match status" value="1"/>
</dbReference>
<dbReference type="PROSITE" id="PS51512">
    <property type="entry name" value="DFDF"/>
    <property type="match status" value="1"/>
</dbReference>
<evidence type="ECO:0000256" key="1">
    <source>
        <dbReference type="ARBA" id="ARBA00004201"/>
    </source>
</evidence>
<protein>
    <submittedName>
        <fullName evidence="14">Protein decapping 5</fullName>
    </submittedName>
</protein>
<evidence type="ECO:0000256" key="3">
    <source>
        <dbReference type="ARBA" id="ARBA00022490"/>
    </source>
</evidence>
<feature type="region of interest" description="Disordered" evidence="9">
    <location>
        <begin position="519"/>
        <end position="545"/>
    </location>
</feature>
<comment type="function">
    <text evidence="6">As a component of the decapping complex, involved in the degradation of mRNAs. Promotes P-body formation. Translational repressor.</text>
</comment>
<comment type="similarity">
    <text evidence="2">Belongs to the LSM14 family.</text>
</comment>
<evidence type="ECO:0000259" key="12">
    <source>
        <dbReference type="PROSITE" id="PS51536"/>
    </source>
</evidence>
<keyword evidence="3" id="KW-0963">Cytoplasm</keyword>
<dbReference type="PANTHER" id="PTHR13586:SF0">
    <property type="entry name" value="TRAILER HITCH, ISOFORM H"/>
    <property type="match status" value="1"/>
</dbReference>
<dbReference type="CDD" id="cd01736">
    <property type="entry name" value="LSm14_N"/>
    <property type="match status" value="1"/>
</dbReference>
<dbReference type="OrthoDB" id="21539at2759"/>
<accession>A0A0K9PVJ3</accession>
<evidence type="ECO:0000256" key="6">
    <source>
        <dbReference type="ARBA" id="ARBA00059323"/>
    </source>
</evidence>
<feature type="region of interest" description="Disordered" evidence="9">
    <location>
        <begin position="438"/>
        <end position="464"/>
    </location>
</feature>
<dbReference type="SMART" id="SM01199">
    <property type="entry name" value="FDF"/>
    <property type="match status" value="1"/>
</dbReference>
<dbReference type="InterPro" id="IPR025609">
    <property type="entry name" value="Lsm14-like_N"/>
</dbReference>
<reference evidence="15" key="1">
    <citation type="journal article" date="2016" name="Nature">
        <title>The genome of the seagrass Zostera marina reveals angiosperm adaptation to the sea.</title>
        <authorList>
            <person name="Olsen J.L."/>
            <person name="Rouze P."/>
            <person name="Verhelst B."/>
            <person name="Lin Y.-C."/>
            <person name="Bayer T."/>
            <person name="Collen J."/>
            <person name="Dattolo E."/>
            <person name="De Paoli E."/>
            <person name="Dittami S."/>
            <person name="Maumus F."/>
            <person name="Michel G."/>
            <person name="Kersting A."/>
            <person name="Lauritano C."/>
            <person name="Lohaus R."/>
            <person name="Toepel M."/>
            <person name="Tonon T."/>
            <person name="Vanneste K."/>
            <person name="Amirebrahimi M."/>
            <person name="Brakel J."/>
            <person name="Bostroem C."/>
            <person name="Chovatia M."/>
            <person name="Grimwood J."/>
            <person name="Jenkins J.W."/>
            <person name="Jueterbock A."/>
            <person name="Mraz A."/>
            <person name="Stam W.T."/>
            <person name="Tice H."/>
            <person name="Bornberg-Bauer E."/>
            <person name="Green P.J."/>
            <person name="Pearson G.A."/>
            <person name="Procaccini G."/>
            <person name="Duarte C.M."/>
            <person name="Schmutz J."/>
            <person name="Reusch T.B.H."/>
            <person name="Van de Peer Y."/>
        </authorList>
    </citation>
    <scope>NUCLEOTIDE SEQUENCE [LARGE SCALE GENOMIC DNA]</scope>
    <source>
        <strain evidence="15">cv. Finnish</strain>
    </source>
</reference>
<dbReference type="InterPro" id="IPR025762">
    <property type="entry name" value="DFDF"/>
</dbReference>
<dbReference type="AlphaFoldDB" id="A0A0K9PVJ3"/>
<keyword evidence="5" id="KW-0507">mRNA processing</keyword>
<evidence type="ECO:0000259" key="11">
    <source>
        <dbReference type="PROSITE" id="PS51513"/>
    </source>
</evidence>
<keyword evidence="4" id="KW-0678">Repressor</keyword>
<feature type="domain" description="FFD box profile" evidence="11">
    <location>
        <begin position="554"/>
        <end position="569"/>
    </location>
</feature>
<dbReference type="GO" id="GO:0003729">
    <property type="term" value="F:mRNA binding"/>
    <property type="evidence" value="ECO:0000318"/>
    <property type="project" value="GO_Central"/>
</dbReference>
<dbReference type="Gene3D" id="2.30.30.100">
    <property type="match status" value="1"/>
</dbReference>
<dbReference type="FunFam" id="2.30.30.100:FF:000033">
    <property type="entry name" value="Trailer hitch, isoform C"/>
    <property type="match status" value="1"/>
</dbReference>
<dbReference type="PROSITE" id="PS51536">
    <property type="entry name" value="TFG"/>
    <property type="match status" value="1"/>
</dbReference>
<evidence type="ECO:0000256" key="2">
    <source>
        <dbReference type="ARBA" id="ARBA00010415"/>
    </source>
</evidence>
<dbReference type="PROSITE" id="PS51513">
    <property type="entry name" value="FFD"/>
    <property type="match status" value="1"/>
</dbReference>
<dbReference type="InterPro" id="IPR010920">
    <property type="entry name" value="LSM_dom_sf"/>
</dbReference>
<evidence type="ECO:0000256" key="7">
    <source>
        <dbReference type="PROSITE-ProRule" id="PRU00846"/>
    </source>
</evidence>
<keyword evidence="15" id="KW-1185">Reference proteome</keyword>
<dbReference type="Proteomes" id="UP000036987">
    <property type="component" value="Unassembled WGS sequence"/>
</dbReference>
<evidence type="ECO:0000256" key="8">
    <source>
        <dbReference type="PROSITE-ProRule" id="PRU00869"/>
    </source>
</evidence>
<dbReference type="OMA" id="GNLNSWG"/>
<feature type="domain" description="DFDF" evidence="10">
    <location>
        <begin position="485"/>
        <end position="521"/>
    </location>
</feature>
<dbReference type="Pfam" id="PF09532">
    <property type="entry name" value="FDF"/>
    <property type="match status" value="1"/>
</dbReference>